<reference evidence="1 2" key="1">
    <citation type="submission" date="2017-05" db="EMBL/GenBank/DDBJ databases">
        <title>The Genome Sequence of Tsuchiyaea wingfieldii DSM 27421.</title>
        <authorList>
            <person name="Cuomo C."/>
            <person name="Passer A."/>
            <person name="Billmyre B."/>
            <person name="Heitman J."/>
        </authorList>
    </citation>
    <scope>NUCLEOTIDE SEQUENCE [LARGE SCALE GENOMIC DNA]</scope>
    <source>
        <strain evidence="1 2">DSM 27421</strain>
    </source>
</reference>
<comment type="caution">
    <text evidence="1">The sequence shown here is derived from an EMBL/GenBank/DDBJ whole genome shotgun (WGS) entry which is preliminary data.</text>
</comment>
<protein>
    <submittedName>
        <fullName evidence="1">Uncharacterized protein</fullName>
    </submittedName>
</protein>
<proteinExistence type="predicted"/>
<dbReference type="Proteomes" id="UP000322245">
    <property type="component" value="Unassembled WGS sequence"/>
</dbReference>
<keyword evidence="2" id="KW-1185">Reference proteome</keyword>
<dbReference type="EMBL" id="NIDF01000003">
    <property type="protein sequence ID" value="TYJ58674.1"/>
    <property type="molecule type" value="Genomic_DNA"/>
</dbReference>
<accession>A0A5D3B784</accession>
<evidence type="ECO:0000313" key="1">
    <source>
        <dbReference type="EMBL" id="TYJ58674.1"/>
    </source>
</evidence>
<gene>
    <name evidence="1" type="ORF">B9479_000510</name>
</gene>
<dbReference type="AlphaFoldDB" id="A0A5D3B784"/>
<name>A0A5D3B784_9TREE</name>
<organism evidence="1 2">
    <name type="scientific">Cryptococcus floricola</name>
    <dbReference type="NCBI Taxonomy" id="2591691"/>
    <lineage>
        <taxon>Eukaryota</taxon>
        <taxon>Fungi</taxon>
        <taxon>Dikarya</taxon>
        <taxon>Basidiomycota</taxon>
        <taxon>Agaricomycotina</taxon>
        <taxon>Tremellomycetes</taxon>
        <taxon>Tremellales</taxon>
        <taxon>Cryptococcaceae</taxon>
        <taxon>Cryptococcus</taxon>
    </lineage>
</organism>
<evidence type="ECO:0000313" key="2">
    <source>
        <dbReference type="Proteomes" id="UP000322245"/>
    </source>
</evidence>
<sequence length="293" mass="32757">MWLTRKVWSRLKTQDTRKDALGRQLDILCLLLAAEKRALQKAATKVYTVSDDVDTQLKAYAAFYFLSPDCPSFKGTTIRMANGEALLKPHEEQVWIIEYMQTDPENSVGFPSPQDLTAMKRVVSRLAYHMKRIRAEIKDIIKGSIENGTSIDILAHTMSGISALSGTNHKPTLALANRMAMMRAHHRSYKGDNLKYWDALDTNIAKILDGNALDGQHQRSYRKDLRKFPMPPLVAQTYTPVNECTQLQRRFDIAICRYRGELHARQLAAASAAEAGSVVVGSPTHPASPSSEG</sequence>